<dbReference type="InterPro" id="IPR047650">
    <property type="entry name" value="Transpos_IS110"/>
</dbReference>
<dbReference type="InterPro" id="IPR002525">
    <property type="entry name" value="Transp_IS110-like_N"/>
</dbReference>
<gene>
    <name evidence="2" type="ORF">SS37A_40350</name>
</gene>
<reference evidence="2 3" key="1">
    <citation type="journal article" date="2023" name="Int. J. Syst. Evol. Microbiol.">
        <title>Methylocystis iwaonis sp. nov., a type II methane-oxidizing bacterium from surface soil of a rice paddy field in Japan, and emended description of the genus Methylocystis (ex Whittenbury et al. 1970) Bowman et al. 1993.</title>
        <authorList>
            <person name="Kaise H."/>
            <person name="Sawadogo J.B."/>
            <person name="Alam M.S."/>
            <person name="Ueno C."/>
            <person name="Dianou D."/>
            <person name="Shinjo R."/>
            <person name="Asakawa S."/>
        </authorList>
    </citation>
    <scope>NUCLEOTIDE SEQUENCE [LARGE SCALE GENOMIC DNA]</scope>
    <source>
        <strain evidence="2 3">SS37A-Re</strain>
    </source>
</reference>
<proteinExistence type="predicted"/>
<dbReference type="NCBIfam" id="NF033542">
    <property type="entry name" value="transpos_IS110"/>
    <property type="match status" value="1"/>
</dbReference>
<evidence type="ECO:0000313" key="2">
    <source>
        <dbReference type="EMBL" id="BDV36505.1"/>
    </source>
</evidence>
<name>A0ABM8EEM0_9HYPH</name>
<dbReference type="PANTHER" id="PTHR33055">
    <property type="entry name" value="TRANSPOSASE FOR INSERTION SEQUENCE ELEMENT IS1111A"/>
    <property type="match status" value="1"/>
</dbReference>
<feature type="domain" description="Transposase IS110-like N-terminal" evidence="1">
    <location>
        <begin position="14"/>
        <end position="147"/>
    </location>
</feature>
<dbReference type="Proteomes" id="UP001317629">
    <property type="component" value="Plasmid pSS37A-Re-2"/>
</dbReference>
<dbReference type="EMBL" id="AP027144">
    <property type="protein sequence ID" value="BDV36505.1"/>
    <property type="molecule type" value="Genomic_DNA"/>
</dbReference>
<geneLocation type="plasmid" evidence="2 3">
    <name>pSS37A-Re-2</name>
</geneLocation>
<accession>A0ABM8EEM0</accession>
<sequence length="155" mass="17009">MGKHSIDLSCVTIVGLDLAKHVFQVHAVDASGKVILARAVRRGQLLAFFQSLPPCLVGMEACGSAHYWARQLIALGHDARLMPPAYVKPFVRRQKNDAADAAAICEAVARPSMRFVGVRTEENQAVLMHHKAREMLVGQRTQLINACADIWPRSA</sequence>
<organism evidence="2 3">
    <name type="scientific">Methylocystis iwaonis</name>
    <dbReference type="NCBI Taxonomy" id="2885079"/>
    <lineage>
        <taxon>Bacteria</taxon>
        <taxon>Pseudomonadati</taxon>
        <taxon>Pseudomonadota</taxon>
        <taxon>Alphaproteobacteria</taxon>
        <taxon>Hyphomicrobiales</taxon>
        <taxon>Methylocystaceae</taxon>
        <taxon>Methylocystis</taxon>
    </lineage>
</organism>
<protein>
    <recommendedName>
        <fullName evidence="1">Transposase IS110-like N-terminal domain-containing protein</fullName>
    </recommendedName>
</protein>
<keyword evidence="3" id="KW-1185">Reference proteome</keyword>
<keyword evidence="2" id="KW-0614">Plasmid</keyword>
<dbReference type="PANTHER" id="PTHR33055:SF3">
    <property type="entry name" value="PUTATIVE TRANSPOSASE FOR IS117-RELATED"/>
    <property type="match status" value="1"/>
</dbReference>
<evidence type="ECO:0000259" key="1">
    <source>
        <dbReference type="Pfam" id="PF01548"/>
    </source>
</evidence>
<dbReference type="Pfam" id="PF01548">
    <property type="entry name" value="DEDD_Tnp_IS110"/>
    <property type="match status" value="1"/>
</dbReference>
<evidence type="ECO:0000313" key="3">
    <source>
        <dbReference type="Proteomes" id="UP001317629"/>
    </source>
</evidence>